<dbReference type="Pfam" id="PF01848">
    <property type="entry name" value="HOK_GEF"/>
    <property type="match status" value="1"/>
</dbReference>
<reference evidence="9 10" key="1">
    <citation type="submission" date="2018-08" db="EMBL/GenBank/DDBJ databases">
        <title>Vibrio harveyi strains pathogenic to white snook Centropomus viridis Lockington (1877) and potential probiotic bacteria.</title>
        <authorList>
            <person name="Soto-Rodriguez S."/>
            <person name="Gomez-Gil B."/>
            <person name="Lozano-Olvera R."/>
        </authorList>
    </citation>
    <scope>NUCLEOTIDE SEQUENCE [LARGE SCALE GENOMIC DNA]</scope>
    <source>
        <strain evidence="9 10">CAIM 1508</strain>
    </source>
</reference>
<dbReference type="EMBL" id="QOUW02000030">
    <property type="protein sequence ID" value="RIW13473.1"/>
    <property type="molecule type" value="Genomic_DNA"/>
</dbReference>
<evidence type="ECO:0000313" key="10">
    <source>
        <dbReference type="Proteomes" id="UP000253437"/>
    </source>
</evidence>
<feature type="transmembrane region" description="Helical" evidence="8">
    <location>
        <begin position="6"/>
        <end position="25"/>
    </location>
</feature>
<evidence type="ECO:0000256" key="3">
    <source>
        <dbReference type="ARBA" id="ARBA00022519"/>
    </source>
</evidence>
<dbReference type="PRINTS" id="PR00281">
    <property type="entry name" value="HOKGEFTOXIC"/>
</dbReference>
<keyword evidence="7 8" id="KW-0472">Membrane</keyword>
<sequence>MPKSTIAFASLVVVSLTLLCSLWIVRHSLCDVHYLDERVDFQVTLAYESR</sequence>
<keyword evidence="3" id="KW-0997">Cell inner membrane</keyword>
<evidence type="ECO:0000313" key="9">
    <source>
        <dbReference type="EMBL" id="RIW13473.1"/>
    </source>
</evidence>
<keyword evidence="5 8" id="KW-0812">Transmembrane</keyword>
<protein>
    <submittedName>
        <fullName evidence="9">Hok/Gef family protein</fullName>
    </submittedName>
</protein>
<comment type="caution">
    <text evidence="9">The sequence shown here is derived from an EMBL/GenBank/DDBJ whole genome shotgun (WGS) entry which is preliminary data.</text>
</comment>
<gene>
    <name evidence="9" type="ORF">DS957_010940</name>
</gene>
<evidence type="ECO:0000256" key="5">
    <source>
        <dbReference type="ARBA" id="ARBA00022692"/>
    </source>
</evidence>
<comment type="subcellular location">
    <subcellularLocation>
        <location evidence="1 8">Cell inner membrane</location>
        <topology evidence="1 8">Single-pass membrane protein</topology>
    </subcellularLocation>
</comment>
<name>A0A8B3DPL8_VIBHA</name>
<evidence type="ECO:0000256" key="8">
    <source>
        <dbReference type="RuleBase" id="RU221113"/>
    </source>
</evidence>
<dbReference type="RefSeq" id="WP_074052092.1">
    <property type="nucleotide sequence ID" value="NZ_BGNF01000002.1"/>
</dbReference>
<comment type="similarity">
    <text evidence="8">Belongs to the hok/gef family.</text>
</comment>
<keyword evidence="6 8" id="KW-1133">Transmembrane helix</keyword>
<proteinExistence type="inferred from homology"/>
<dbReference type="GO" id="GO:0005886">
    <property type="term" value="C:plasma membrane"/>
    <property type="evidence" value="ECO:0007669"/>
    <property type="project" value="UniProtKB-SubCell"/>
</dbReference>
<accession>A0A8B3DPL8</accession>
<evidence type="ECO:0000256" key="7">
    <source>
        <dbReference type="ARBA" id="ARBA00023136"/>
    </source>
</evidence>
<organism evidence="9 10">
    <name type="scientific">Vibrio harveyi</name>
    <name type="common">Beneckea harveyi</name>
    <dbReference type="NCBI Taxonomy" id="669"/>
    <lineage>
        <taxon>Bacteria</taxon>
        <taxon>Pseudomonadati</taxon>
        <taxon>Pseudomonadota</taxon>
        <taxon>Gammaproteobacteria</taxon>
        <taxon>Vibrionales</taxon>
        <taxon>Vibrionaceae</taxon>
        <taxon>Vibrio</taxon>
    </lineage>
</organism>
<evidence type="ECO:0000256" key="6">
    <source>
        <dbReference type="ARBA" id="ARBA00022989"/>
    </source>
</evidence>
<dbReference type="AlphaFoldDB" id="A0A8B3DPL8"/>
<evidence type="ECO:0000256" key="1">
    <source>
        <dbReference type="ARBA" id="ARBA00004377"/>
    </source>
</evidence>
<dbReference type="Proteomes" id="UP000253437">
    <property type="component" value="Unassembled WGS sequence"/>
</dbReference>
<evidence type="ECO:0000256" key="2">
    <source>
        <dbReference type="ARBA" id="ARBA00022475"/>
    </source>
</evidence>
<dbReference type="InterPro" id="IPR000021">
    <property type="entry name" value="Hok/gef_toxin"/>
</dbReference>
<keyword evidence="4" id="KW-1277">Toxin-antitoxin system</keyword>
<evidence type="ECO:0000256" key="4">
    <source>
        <dbReference type="ARBA" id="ARBA00022649"/>
    </source>
</evidence>
<keyword evidence="2" id="KW-1003">Cell membrane</keyword>